<dbReference type="Proteomes" id="UP000261540">
    <property type="component" value="Unplaced"/>
</dbReference>
<sequence length="140" mass="16098">RRPAPYRSPASVPSSSGLRSPSGSERSPAAAPRSRLQMKGFSPVWTLLCLMRLLESANLFPHCLQPKGFAPVCTFWCFLRYPDWANLFPHCGQYFGQVKHLPQYPQMKRFSLVPWLWKMDRLTQSVLTQLLVPLMSNYQL</sequence>
<evidence type="ECO:0000256" key="1">
    <source>
        <dbReference type="SAM" id="MobiDB-lite"/>
    </source>
</evidence>
<proteinExistence type="predicted"/>
<feature type="region of interest" description="Disordered" evidence="1">
    <location>
        <begin position="1"/>
        <end position="34"/>
    </location>
</feature>
<evidence type="ECO:0000313" key="3">
    <source>
        <dbReference type="Proteomes" id="UP000261540"/>
    </source>
</evidence>
<reference evidence="2" key="1">
    <citation type="submission" date="2025-08" db="UniProtKB">
        <authorList>
            <consortium name="Ensembl"/>
        </authorList>
    </citation>
    <scope>IDENTIFICATION</scope>
</reference>
<reference evidence="2" key="2">
    <citation type="submission" date="2025-09" db="UniProtKB">
        <authorList>
            <consortium name="Ensembl"/>
        </authorList>
    </citation>
    <scope>IDENTIFICATION</scope>
</reference>
<protein>
    <submittedName>
        <fullName evidence="2">Uncharacterized protein</fullName>
    </submittedName>
</protein>
<feature type="compositionally biased region" description="Low complexity" evidence="1">
    <location>
        <begin position="1"/>
        <end position="28"/>
    </location>
</feature>
<name>A0A3B3RZ06_9TELE</name>
<accession>A0A3B3RZ06</accession>
<organism evidence="2 3">
    <name type="scientific">Paramormyrops kingsleyae</name>
    <dbReference type="NCBI Taxonomy" id="1676925"/>
    <lineage>
        <taxon>Eukaryota</taxon>
        <taxon>Metazoa</taxon>
        <taxon>Chordata</taxon>
        <taxon>Craniata</taxon>
        <taxon>Vertebrata</taxon>
        <taxon>Euteleostomi</taxon>
        <taxon>Actinopterygii</taxon>
        <taxon>Neopterygii</taxon>
        <taxon>Teleostei</taxon>
        <taxon>Osteoglossocephala</taxon>
        <taxon>Osteoglossomorpha</taxon>
        <taxon>Osteoglossiformes</taxon>
        <taxon>Mormyridae</taxon>
        <taxon>Paramormyrops</taxon>
    </lineage>
</organism>
<evidence type="ECO:0000313" key="2">
    <source>
        <dbReference type="Ensembl" id="ENSPKIP00000023533.1"/>
    </source>
</evidence>
<keyword evidence="3" id="KW-1185">Reference proteome</keyword>
<dbReference type="Ensembl" id="ENSPKIT00000004220.1">
    <property type="protein sequence ID" value="ENSPKIP00000023533.1"/>
    <property type="gene ID" value="ENSPKIG00000007127.1"/>
</dbReference>
<dbReference type="AlphaFoldDB" id="A0A3B3RZ06"/>